<keyword evidence="2" id="KW-0732">Signal</keyword>
<dbReference type="Gene3D" id="2.40.128.20">
    <property type="match status" value="1"/>
</dbReference>
<feature type="signal peptide" evidence="2">
    <location>
        <begin position="1"/>
        <end position="31"/>
    </location>
</feature>
<dbReference type="PANTHER" id="PTHR33970:SF1">
    <property type="entry name" value="VIOLAXANTHIN DE-EPOXIDASE, CHLOROPLASTIC"/>
    <property type="match status" value="1"/>
</dbReference>
<feature type="region of interest" description="Disordered" evidence="1">
    <location>
        <begin position="312"/>
        <end position="345"/>
    </location>
</feature>
<dbReference type="AlphaFoldDB" id="A0A7S2SKA3"/>
<evidence type="ECO:0000313" key="4">
    <source>
        <dbReference type="EMBL" id="CAD9702587.1"/>
    </source>
</evidence>
<dbReference type="GO" id="GO:0046422">
    <property type="term" value="F:violaxanthin de-epoxidase activity"/>
    <property type="evidence" value="ECO:0007669"/>
    <property type="project" value="InterPro"/>
</dbReference>
<name>A0A7S2SKA3_9STRA</name>
<dbReference type="GO" id="GO:0010028">
    <property type="term" value="P:xanthophyll cycle"/>
    <property type="evidence" value="ECO:0007669"/>
    <property type="project" value="InterPro"/>
</dbReference>
<dbReference type="SUPFAM" id="SSF50814">
    <property type="entry name" value="Lipocalins"/>
    <property type="match status" value="1"/>
</dbReference>
<gene>
    <name evidence="4" type="ORF">RMAR1173_LOCUS15775</name>
</gene>
<accession>A0A7S2SKA3</accession>
<organism evidence="4">
    <name type="scientific">Rhizochromulina marina</name>
    <dbReference type="NCBI Taxonomy" id="1034831"/>
    <lineage>
        <taxon>Eukaryota</taxon>
        <taxon>Sar</taxon>
        <taxon>Stramenopiles</taxon>
        <taxon>Ochrophyta</taxon>
        <taxon>Dictyochophyceae</taxon>
        <taxon>Rhizochromulinales</taxon>
        <taxon>Rhizochromulina</taxon>
    </lineage>
</organism>
<dbReference type="PANTHER" id="PTHR33970">
    <property type="entry name" value="VIOLAXANTHIN DE-EPOXIDASE, CHLOROPLASTIC-RELATED"/>
    <property type="match status" value="1"/>
</dbReference>
<evidence type="ECO:0000259" key="3">
    <source>
        <dbReference type="Pfam" id="PF07137"/>
    </source>
</evidence>
<dbReference type="InterPro" id="IPR010788">
    <property type="entry name" value="VDE_dom"/>
</dbReference>
<feature type="chain" id="PRO_5030689576" description="VDE lipocalin domain-containing protein" evidence="2">
    <location>
        <begin position="32"/>
        <end position="345"/>
    </location>
</feature>
<dbReference type="Pfam" id="PF07137">
    <property type="entry name" value="VDE"/>
    <property type="match status" value="1"/>
</dbReference>
<dbReference type="InterPro" id="IPR044682">
    <property type="entry name" value="VDE"/>
</dbReference>
<feature type="compositionally biased region" description="Polar residues" evidence="1">
    <location>
        <begin position="312"/>
        <end position="322"/>
    </location>
</feature>
<reference evidence="4" key="1">
    <citation type="submission" date="2021-01" db="EMBL/GenBank/DDBJ databases">
        <authorList>
            <person name="Corre E."/>
            <person name="Pelletier E."/>
            <person name="Niang G."/>
            <person name="Scheremetjew M."/>
            <person name="Finn R."/>
            <person name="Kale V."/>
            <person name="Holt S."/>
            <person name="Cochrane G."/>
            <person name="Meng A."/>
            <person name="Brown T."/>
            <person name="Cohen L."/>
        </authorList>
    </citation>
    <scope>NUCLEOTIDE SEQUENCE</scope>
    <source>
        <strain evidence="4">CCMP1243</strain>
    </source>
</reference>
<evidence type="ECO:0000256" key="1">
    <source>
        <dbReference type="SAM" id="MobiDB-lite"/>
    </source>
</evidence>
<dbReference type="EMBL" id="HBHJ01023915">
    <property type="protein sequence ID" value="CAD9702587.1"/>
    <property type="molecule type" value="Transcribed_RNA"/>
</dbReference>
<dbReference type="InterPro" id="IPR012674">
    <property type="entry name" value="Calycin"/>
</dbReference>
<feature type="domain" description="VDE lipocalin" evidence="3">
    <location>
        <begin position="38"/>
        <end position="273"/>
    </location>
</feature>
<proteinExistence type="predicted"/>
<evidence type="ECO:0000256" key="2">
    <source>
        <dbReference type="SAM" id="SignalP"/>
    </source>
</evidence>
<protein>
    <recommendedName>
        <fullName evidence="3">VDE lipocalin domain-containing protein</fullName>
    </recommendedName>
</protein>
<sequence>MEHGIAAAKACVVSVAMAAVLSFGAPASVEALDGAAIGKCILSSCQLELAKCVSNPKCLANLACIQTCNGRPDESACQIRCGDIFENEVVGEFNACAVSQKRCVPQRQDDGTFPVPPESALVRSFNTKQFEGRWYISAGLNPIFDTFPCQVHFFTSPKPGLLYGKLNWRIVEPDGEFFTRNAVQRFKQDPSMPGVLYNHDNEYLHYQDDWYILDSDKDFVLVYYRGRNDAWDGYGGAVLYTRQPTVPTAIIPRVEAAAERAGLDFSKFVQTDNSCRPAETDVAELRGEYAKKQLILGEKALQEQLTALRGLSTQGSVSQGEGMSSEAGEAIDRLESQQKNFVQEP</sequence>